<evidence type="ECO:0000313" key="3">
    <source>
        <dbReference type="EMBL" id="CAF0711368.1"/>
    </source>
</evidence>
<protein>
    <recommendedName>
        <fullName evidence="5">Proteasome maturation protein</fullName>
    </recommendedName>
</protein>
<sequence>MNIKDLRENSFGVQDTLNYGILNIKSNLTPAHHLENQEKNFHKLEEKNLLSSLRISQGLYAPLKLQMERKFAQKTNRLPALQSSNLMLSVLKGTDETIEVEDIFNNQREFCENNYDSHATTDLKY</sequence>
<dbReference type="OrthoDB" id="15001at2759"/>
<dbReference type="Pfam" id="PF05348">
    <property type="entry name" value="UMP1"/>
    <property type="match status" value="1"/>
</dbReference>
<dbReference type="PANTHER" id="PTHR12828:SF3">
    <property type="entry name" value="PROTEASOME MATURATION PROTEIN"/>
    <property type="match status" value="1"/>
</dbReference>
<dbReference type="AlphaFoldDB" id="A0A813LYJ7"/>
<comment type="similarity">
    <text evidence="2">Belongs to the POMP/UMP1 family.</text>
</comment>
<keyword evidence="1" id="KW-0143">Chaperone</keyword>
<keyword evidence="4" id="KW-1185">Reference proteome</keyword>
<dbReference type="Proteomes" id="UP000663879">
    <property type="component" value="Unassembled WGS sequence"/>
</dbReference>
<organism evidence="3 4">
    <name type="scientific">Brachionus calyciflorus</name>
    <dbReference type="NCBI Taxonomy" id="104777"/>
    <lineage>
        <taxon>Eukaryota</taxon>
        <taxon>Metazoa</taxon>
        <taxon>Spiralia</taxon>
        <taxon>Gnathifera</taxon>
        <taxon>Rotifera</taxon>
        <taxon>Eurotatoria</taxon>
        <taxon>Monogononta</taxon>
        <taxon>Pseudotrocha</taxon>
        <taxon>Ploima</taxon>
        <taxon>Brachionidae</taxon>
        <taxon>Brachionus</taxon>
    </lineage>
</organism>
<dbReference type="GO" id="GO:0043248">
    <property type="term" value="P:proteasome assembly"/>
    <property type="evidence" value="ECO:0007669"/>
    <property type="project" value="InterPro"/>
</dbReference>
<evidence type="ECO:0000256" key="2">
    <source>
        <dbReference type="ARBA" id="ARBA00043974"/>
    </source>
</evidence>
<comment type="caution">
    <text evidence="3">The sequence shown here is derived from an EMBL/GenBank/DDBJ whole genome shotgun (WGS) entry which is preliminary data.</text>
</comment>
<dbReference type="GO" id="GO:0005737">
    <property type="term" value="C:cytoplasm"/>
    <property type="evidence" value="ECO:0007669"/>
    <property type="project" value="TreeGrafter"/>
</dbReference>
<accession>A0A813LYJ7</accession>
<evidence type="ECO:0000256" key="1">
    <source>
        <dbReference type="ARBA" id="ARBA00023186"/>
    </source>
</evidence>
<reference evidence="3" key="1">
    <citation type="submission" date="2021-02" db="EMBL/GenBank/DDBJ databases">
        <authorList>
            <person name="Nowell W R."/>
        </authorList>
    </citation>
    <scope>NUCLEOTIDE SEQUENCE</scope>
    <source>
        <strain evidence="3">Ploen Becks lab</strain>
    </source>
</reference>
<gene>
    <name evidence="3" type="ORF">OXX778_LOCUS1096</name>
</gene>
<dbReference type="PANTHER" id="PTHR12828">
    <property type="entry name" value="PROTEASOME MATURATION PROTEIN UMP1"/>
    <property type="match status" value="1"/>
</dbReference>
<dbReference type="InterPro" id="IPR008012">
    <property type="entry name" value="Ump1"/>
</dbReference>
<name>A0A813LYJ7_9BILA</name>
<evidence type="ECO:0000313" key="4">
    <source>
        <dbReference type="Proteomes" id="UP000663879"/>
    </source>
</evidence>
<proteinExistence type="inferred from homology"/>
<dbReference type="EMBL" id="CAJNOC010000064">
    <property type="protein sequence ID" value="CAF0711368.1"/>
    <property type="molecule type" value="Genomic_DNA"/>
</dbReference>
<evidence type="ECO:0008006" key="5">
    <source>
        <dbReference type="Google" id="ProtNLM"/>
    </source>
</evidence>
<dbReference type="GO" id="GO:0005634">
    <property type="term" value="C:nucleus"/>
    <property type="evidence" value="ECO:0007669"/>
    <property type="project" value="TreeGrafter"/>
</dbReference>